<dbReference type="RefSeq" id="XP_011399015.1">
    <property type="nucleotide sequence ID" value="XM_011400713.1"/>
</dbReference>
<dbReference type="GeneID" id="23617661"/>
<gene>
    <name evidence="8" type="ORF">F751_6270</name>
</gene>
<dbReference type="GO" id="GO:0005789">
    <property type="term" value="C:endoplasmic reticulum membrane"/>
    <property type="evidence" value="ECO:0007669"/>
    <property type="project" value="UniProtKB-SubCell"/>
</dbReference>
<dbReference type="Pfam" id="PF00226">
    <property type="entry name" value="DnaJ"/>
    <property type="match status" value="1"/>
</dbReference>
<keyword evidence="4" id="KW-1133">Transmembrane helix</keyword>
<dbReference type="SUPFAM" id="SSF46565">
    <property type="entry name" value="Chaperone J-domain"/>
    <property type="match status" value="1"/>
</dbReference>
<keyword evidence="2" id="KW-0812">Transmembrane</keyword>
<dbReference type="PROSITE" id="PS50076">
    <property type="entry name" value="DNAJ_2"/>
    <property type="match status" value="1"/>
</dbReference>
<dbReference type="KEGG" id="apro:F751_6270"/>
<keyword evidence="9" id="KW-1185">Reference proteome</keyword>
<dbReference type="Pfam" id="PF09320">
    <property type="entry name" value="DUF1977"/>
    <property type="match status" value="1"/>
</dbReference>
<comment type="subcellular location">
    <subcellularLocation>
        <location evidence="1">Endoplasmic reticulum membrane</location>
        <topology evidence="1">Single-pass membrane protein</topology>
    </subcellularLocation>
</comment>
<keyword evidence="5" id="KW-0472">Membrane</keyword>
<dbReference type="InterPro" id="IPR018253">
    <property type="entry name" value="DnaJ_domain_CS"/>
</dbReference>
<dbReference type="PANTHER" id="PTHR43908:SF3">
    <property type="entry name" value="AT29763P-RELATED"/>
    <property type="match status" value="1"/>
</dbReference>
<dbReference type="eggNOG" id="KOG0714">
    <property type="taxonomic scope" value="Eukaryota"/>
</dbReference>
<dbReference type="CDD" id="cd06257">
    <property type="entry name" value="DnaJ"/>
    <property type="match status" value="1"/>
</dbReference>
<organism evidence="8 9">
    <name type="scientific">Auxenochlorella protothecoides</name>
    <name type="common">Green microalga</name>
    <name type="synonym">Chlorella protothecoides</name>
    <dbReference type="NCBI Taxonomy" id="3075"/>
    <lineage>
        <taxon>Eukaryota</taxon>
        <taxon>Viridiplantae</taxon>
        <taxon>Chlorophyta</taxon>
        <taxon>core chlorophytes</taxon>
        <taxon>Trebouxiophyceae</taxon>
        <taxon>Chlorellales</taxon>
        <taxon>Chlorellaceae</taxon>
        <taxon>Auxenochlorella</taxon>
    </lineage>
</organism>
<evidence type="ECO:0000313" key="8">
    <source>
        <dbReference type="EMBL" id="KFM26119.1"/>
    </source>
</evidence>
<feature type="domain" description="J" evidence="7">
    <location>
        <begin position="131"/>
        <end position="195"/>
    </location>
</feature>
<dbReference type="InterPro" id="IPR001623">
    <property type="entry name" value="DnaJ_domain"/>
</dbReference>
<sequence length="401" mass="44527">MGDHANKDEGTRCLHIAEQALQAGDLTKATRFAEKAMRLFPNDEVRKFITKLERARSSNGSSSSTGARPAGPVPTARRGAAQPGGMGPQPGLRQRGAPASSGAHVHETPDEDHKATPDQRQLVARIRATTSYYEALSLSRSASDDDLKKAYRKLALKLHPDKNKARGADEAFKMVSRAYACLSDPQKRAHYDVHGSEDALSQQARPNGGGMYAQGGIDPEDLFNMFFGGNPFMAQQGARVYRANFGGGQHPFAGRPRAQQHAEVNSLPPQIRQLLQLAPLLLLLLVTFMSRPSAPVFSLHKTADYPVMLSTVRHEVPYYVPNLKAFEKEYPARSQPRARVEHHVESDYKEGLQQACYNERMMQQRYRYYGQKKKAEEMKLQSCAELAERFAPGKSRTAKAH</sequence>
<dbReference type="Proteomes" id="UP000028924">
    <property type="component" value="Unassembled WGS sequence"/>
</dbReference>
<reference evidence="8 9" key="1">
    <citation type="journal article" date="2014" name="BMC Genomics">
        <title>Oil accumulation mechanisms of the oleaginous microalga Chlorella protothecoides revealed through its genome, transcriptomes, and proteomes.</title>
        <authorList>
            <person name="Gao C."/>
            <person name="Wang Y."/>
            <person name="Shen Y."/>
            <person name="Yan D."/>
            <person name="He X."/>
            <person name="Dai J."/>
            <person name="Wu Q."/>
        </authorList>
    </citation>
    <scope>NUCLEOTIDE SEQUENCE [LARGE SCALE GENOMIC DNA]</scope>
    <source>
        <strain evidence="8 9">0710</strain>
    </source>
</reference>
<evidence type="ECO:0000313" key="9">
    <source>
        <dbReference type="Proteomes" id="UP000028924"/>
    </source>
</evidence>
<dbReference type="EMBL" id="KL662126">
    <property type="protein sequence ID" value="KFM26119.1"/>
    <property type="molecule type" value="Genomic_DNA"/>
</dbReference>
<evidence type="ECO:0000256" key="4">
    <source>
        <dbReference type="ARBA" id="ARBA00022989"/>
    </source>
</evidence>
<evidence type="ECO:0000256" key="6">
    <source>
        <dbReference type="SAM" id="MobiDB-lite"/>
    </source>
</evidence>
<dbReference type="InterPro" id="IPR036869">
    <property type="entry name" value="J_dom_sf"/>
</dbReference>
<dbReference type="SMART" id="SM00271">
    <property type="entry name" value="DnaJ"/>
    <property type="match status" value="1"/>
</dbReference>
<dbReference type="OrthoDB" id="10250354at2759"/>
<dbReference type="STRING" id="3075.A0A087SK65"/>
<dbReference type="AlphaFoldDB" id="A0A087SK65"/>
<dbReference type="Gene3D" id="1.10.287.110">
    <property type="entry name" value="DnaJ domain"/>
    <property type="match status" value="1"/>
</dbReference>
<evidence type="ECO:0000256" key="1">
    <source>
        <dbReference type="ARBA" id="ARBA00004389"/>
    </source>
</evidence>
<dbReference type="GO" id="GO:0071218">
    <property type="term" value="P:cellular response to misfolded protein"/>
    <property type="evidence" value="ECO:0007669"/>
    <property type="project" value="TreeGrafter"/>
</dbReference>
<proteinExistence type="predicted"/>
<dbReference type="PRINTS" id="PR00625">
    <property type="entry name" value="JDOMAIN"/>
</dbReference>
<dbReference type="InterPro" id="IPR015399">
    <property type="entry name" value="DUF1977_DnaJ-like"/>
</dbReference>
<keyword evidence="3" id="KW-0256">Endoplasmic reticulum</keyword>
<evidence type="ECO:0000256" key="5">
    <source>
        <dbReference type="ARBA" id="ARBA00023136"/>
    </source>
</evidence>
<name>A0A087SK65_AUXPR</name>
<feature type="region of interest" description="Disordered" evidence="6">
    <location>
        <begin position="53"/>
        <end position="119"/>
    </location>
</feature>
<feature type="compositionally biased region" description="Basic and acidic residues" evidence="6">
    <location>
        <begin position="104"/>
        <end position="117"/>
    </location>
</feature>
<protein>
    <submittedName>
        <fullName evidence="8">DnaJ-like protein subfamily B member 14</fullName>
    </submittedName>
</protein>
<accession>A0A087SK65</accession>
<evidence type="ECO:0000256" key="3">
    <source>
        <dbReference type="ARBA" id="ARBA00022824"/>
    </source>
</evidence>
<evidence type="ECO:0000256" key="2">
    <source>
        <dbReference type="ARBA" id="ARBA00022692"/>
    </source>
</evidence>
<dbReference type="GO" id="GO:0030544">
    <property type="term" value="F:Hsp70 protein binding"/>
    <property type="evidence" value="ECO:0007669"/>
    <property type="project" value="TreeGrafter"/>
</dbReference>
<dbReference type="PANTHER" id="PTHR43908">
    <property type="entry name" value="AT29763P-RELATED"/>
    <property type="match status" value="1"/>
</dbReference>
<evidence type="ECO:0000259" key="7">
    <source>
        <dbReference type="PROSITE" id="PS50076"/>
    </source>
</evidence>
<dbReference type="PROSITE" id="PS00636">
    <property type="entry name" value="DNAJ_1"/>
    <property type="match status" value="1"/>
</dbReference>
<dbReference type="InterPro" id="IPR051100">
    <property type="entry name" value="DnaJ_subfamily_B/C"/>
</dbReference>